<dbReference type="Pfam" id="PF09608">
    <property type="entry name" value="Alph_Pro_TM"/>
    <property type="match status" value="1"/>
</dbReference>
<keyword evidence="3" id="KW-1185">Reference proteome</keyword>
<proteinExistence type="predicted"/>
<keyword evidence="1" id="KW-0812">Transmembrane</keyword>
<name>A0A5A7N8P2_9PROT</name>
<evidence type="ECO:0000313" key="3">
    <source>
        <dbReference type="Proteomes" id="UP000324996"/>
    </source>
</evidence>
<dbReference type="InterPro" id="IPR019088">
    <property type="entry name" value="CHP02186-rel_TM"/>
</dbReference>
<accession>A0A5A7N8P2</accession>
<sequence length="69" mass="7322">MPEGLFDARVVVFADGVVIAEDVIDIAVGKTGFERAVYQVARNDPAIYGLSAVLIALLAGWAAGFLSRR</sequence>
<keyword evidence="1" id="KW-0472">Membrane</keyword>
<evidence type="ECO:0000256" key="1">
    <source>
        <dbReference type="SAM" id="Phobius"/>
    </source>
</evidence>
<dbReference type="Proteomes" id="UP000324996">
    <property type="component" value="Unassembled WGS sequence"/>
</dbReference>
<keyword evidence="1" id="KW-1133">Transmembrane helix</keyword>
<protein>
    <submittedName>
        <fullName evidence="2">Uncharacterized protein</fullName>
    </submittedName>
</protein>
<evidence type="ECO:0000313" key="2">
    <source>
        <dbReference type="EMBL" id="GER04712.1"/>
    </source>
</evidence>
<reference evidence="2 3" key="1">
    <citation type="submission" date="2019-09" db="EMBL/GenBank/DDBJ databases">
        <title>NBRP : Genome information of microbial organism related human and environment.</title>
        <authorList>
            <person name="Hattori M."/>
            <person name="Oshima K."/>
            <person name="Inaba H."/>
            <person name="Suda W."/>
            <person name="Sakamoto M."/>
            <person name="Iino T."/>
            <person name="Kitahara M."/>
            <person name="Oshida Y."/>
            <person name="Iida T."/>
            <person name="Kudo T."/>
            <person name="Itoh T."/>
            <person name="Ohkuma M."/>
        </authorList>
    </citation>
    <scope>NUCLEOTIDE SEQUENCE [LARGE SCALE GENOMIC DNA]</scope>
    <source>
        <strain evidence="2 3">Q-1</strain>
    </source>
</reference>
<gene>
    <name evidence="2" type="ORF">JCM17846_23940</name>
</gene>
<comment type="caution">
    <text evidence="2">The sequence shown here is derived from an EMBL/GenBank/DDBJ whole genome shotgun (WGS) entry which is preliminary data.</text>
</comment>
<dbReference type="AlphaFoldDB" id="A0A5A7N8P2"/>
<feature type="transmembrane region" description="Helical" evidence="1">
    <location>
        <begin position="46"/>
        <end position="66"/>
    </location>
</feature>
<dbReference type="EMBL" id="BKCN01000013">
    <property type="protein sequence ID" value="GER04712.1"/>
    <property type="molecule type" value="Genomic_DNA"/>
</dbReference>
<organism evidence="2 3">
    <name type="scientific">Iodidimonas nitroreducens</name>
    <dbReference type="NCBI Taxonomy" id="1236968"/>
    <lineage>
        <taxon>Bacteria</taxon>
        <taxon>Pseudomonadati</taxon>
        <taxon>Pseudomonadota</taxon>
        <taxon>Alphaproteobacteria</taxon>
        <taxon>Iodidimonadales</taxon>
        <taxon>Iodidimonadaceae</taxon>
        <taxon>Iodidimonas</taxon>
    </lineage>
</organism>